<protein>
    <recommendedName>
        <fullName evidence="3">Carrier domain-containing protein</fullName>
    </recommendedName>
</protein>
<dbReference type="SMART" id="SM00823">
    <property type="entry name" value="PKS_PP"/>
    <property type="match status" value="1"/>
</dbReference>
<proteinExistence type="predicted"/>
<evidence type="ECO:0000313" key="4">
    <source>
        <dbReference type="EMBL" id="EKM50749.1"/>
    </source>
</evidence>
<keyword evidence="2" id="KW-0597">Phosphoprotein</keyword>
<dbReference type="Gene3D" id="1.10.1200.10">
    <property type="entry name" value="ACP-like"/>
    <property type="match status" value="1"/>
</dbReference>
<dbReference type="Gene3D" id="3.40.50.12780">
    <property type="entry name" value="N-terminal domain of ligase-like"/>
    <property type="match status" value="1"/>
</dbReference>
<dbReference type="PROSITE" id="PS50075">
    <property type="entry name" value="CARRIER"/>
    <property type="match status" value="1"/>
</dbReference>
<dbReference type="InterPro" id="IPR000873">
    <property type="entry name" value="AMP-dep_synth/lig_dom"/>
</dbReference>
<evidence type="ECO:0000259" key="3">
    <source>
        <dbReference type="PROSITE" id="PS50075"/>
    </source>
</evidence>
<gene>
    <name evidence="4" type="ORF">PHACADRAFT_213638</name>
</gene>
<keyword evidence="1" id="KW-0596">Phosphopantetheine</keyword>
<dbReference type="Proteomes" id="UP000008370">
    <property type="component" value="Unassembled WGS sequence"/>
</dbReference>
<dbReference type="PANTHER" id="PTHR43439">
    <property type="entry name" value="PHENYLACETATE-COENZYME A LIGASE"/>
    <property type="match status" value="1"/>
</dbReference>
<accession>K5VVZ0</accession>
<dbReference type="OrthoDB" id="429813at2759"/>
<name>K5VVZ0_PHACS</name>
<dbReference type="EMBL" id="JH930478">
    <property type="protein sequence ID" value="EKM50749.1"/>
    <property type="molecule type" value="Genomic_DNA"/>
</dbReference>
<dbReference type="PANTHER" id="PTHR43439:SF2">
    <property type="entry name" value="ENZYME, PUTATIVE (JCVI)-RELATED"/>
    <property type="match status" value="1"/>
</dbReference>
<dbReference type="InterPro" id="IPR051414">
    <property type="entry name" value="Adenylate-forming_Reductase"/>
</dbReference>
<dbReference type="SUPFAM" id="SSF47336">
    <property type="entry name" value="ACP-like"/>
    <property type="match status" value="1"/>
</dbReference>
<evidence type="ECO:0000313" key="5">
    <source>
        <dbReference type="Proteomes" id="UP000008370"/>
    </source>
</evidence>
<dbReference type="InterPro" id="IPR020806">
    <property type="entry name" value="PKS_PP-bd"/>
</dbReference>
<dbReference type="RefSeq" id="XP_007401012.1">
    <property type="nucleotide sequence ID" value="XM_007400950.1"/>
</dbReference>
<dbReference type="InterPro" id="IPR042099">
    <property type="entry name" value="ANL_N_sf"/>
</dbReference>
<dbReference type="AlphaFoldDB" id="K5VVZ0"/>
<dbReference type="InParanoid" id="K5VVZ0"/>
<dbReference type="Pfam" id="PF23562">
    <property type="entry name" value="AMP-binding_C_3"/>
    <property type="match status" value="1"/>
</dbReference>
<keyword evidence="5" id="KW-1185">Reference proteome</keyword>
<dbReference type="HOGENOM" id="CLU_002220_3_2_1"/>
<sequence length="604" mass="66368">MVIYWVIIPSVKYCPTKRLLNLTHRPPYDEMSSIPARPPLDGSIPILPGFIDFHAQQLTSQLARAADRVAYKLRPNRSGPDSEVVAILVNCDTWFEVLSIVSSPPAIPHVSRNSAPAIVDMLKRTSCRRIVCQTSMHSLLTDVRAELESVLESEKYALQVDSLPELEEIFPALRGGGSPDLCEPYPHSDEPFSTDDIIFYLHSSGSAGFPKLIPQRQADIFHMCSAPIISDCADRAVIGGAMALPTFHIIAPASPVVPTPRNTIEAAMAAKCTGFLTVPVFVEAWAKLKDDVEYLKTLQIIASGGGPLSSKIGSELIAEGVNLYPCYGGTEFGSHTKVFDIDESSSPSPDTKTRADWEWMSFSNRVSCRIGRKNDVIVLNLGENVVPVPQGVIGSSRIVQGAVMFGRGKSQCGILVEPRKGYAINRNDANALPEFRNKLWPIVEEANRAAPAFARIFKEMIIVTDRARPLPRTAKGTVIRKQALKTYEKEINSLYSILEDSGNPESIRPSSSWTVPDIQAWLLEHASALPNGRDIISPTQELFDQGFDSLHATFLRTRIINALRADPQTNIFAPHVSQNFVFEHPTPQSLAIAIGVLVGEDVRE</sequence>
<evidence type="ECO:0000256" key="2">
    <source>
        <dbReference type="ARBA" id="ARBA00022553"/>
    </source>
</evidence>
<dbReference type="InterPro" id="IPR036736">
    <property type="entry name" value="ACP-like_sf"/>
</dbReference>
<dbReference type="KEGG" id="pco:PHACADRAFT_213638"/>
<dbReference type="SUPFAM" id="SSF56801">
    <property type="entry name" value="Acetyl-CoA synthetase-like"/>
    <property type="match status" value="1"/>
</dbReference>
<dbReference type="GeneID" id="18913395"/>
<dbReference type="InterPro" id="IPR009081">
    <property type="entry name" value="PP-bd_ACP"/>
</dbReference>
<evidence type="ECO:0000256" key="1">
    <source>
        <dbReference type="ARBA" id="ARBA00022450"/>
    </source>
</evidence>
<reference evidence="4 5" key="1">
    <citation type="journal article" date="2012" name="BMC Genomics">
        <title>Comparative genomics of the white-rot fungi, Phanerochaete carnosa and P. chrysosporium, to elucidate the genetic basis of the distinct wood types they colonize.</title>
        <authorList>
            <person name="Suzuki H."/>
            <person name="MacDonald J."/>
            <person name="Syed K."/>
            <person name="Salamov A."/>
            <person name="Hori C."/>
            <person name="Aerts A."/>
            <person name="Henrissat B."/>
            <person name="Wiebenga A."/>
            <person name="vanKuyk P.A."/>
            <person name="Barry K."/>
            <person name="Lindquist E."/>
            <person name="LaButti K."/>
            <person name="Lapidus A."/>
            <person name="Lucas S."/>
            <person name="Coutinho P."/>
            <person name="Gong Y."/>
            <person name="Samejima M."/>
            <person name="Mahadevan R."/>
            <person name="Abou-Zaid M."/>
            <person name="de Vries R.P."/>
            <person name="Igarashi K."/>
            <person name="Yadav J.S."/>
            <person name="Grigoriev I.V."/>
            <person name="Master E.R."/>
        </authorList>
    </citation>
    <scope>NUCLEOTIDE SEQUENCE [LARGE SCALE GENOMIC DNA]</scope>
    <source>
        <strain evidence="4 5">HHB-10118-sp</strain>
    </source>
</reference>
<dbReference type="Pfam" id="PF00501">
    <property type="entry name" value="AMP-binding"/>
    <property type="match status" value="1"/>
</dbReference>
<dbReference type="GO" id="GO:0031177">
    <property type="term" value="F:phosphopantetheine binding"/>
    <property type="evidence" value="ECO:0007669"/>
    <property type="project" value="InterPro"/>
</dbReference>
<organism evidence="4 5">
    <name type="scientific">Phanerochaete carnosa (strain HHB-10118-sp)</name>
    <name type="common">White-rot fungus</name>
    <name type="synonym">Peniophora carnosa</name>
    <dbReference type="NCBI Taxonomy" id="650164"/>
    <lineage>
        <taxon>Eukaryota</taxon>
        <taxon>Fungi</taxon>
        <taxon>Dikarya</taxon>
        <taxon>Basidiomycota</taxon>
        <taxon>Agaricomycotina</taxon>
        <taxon>Agaricomycetes</taxon>
        <taxon>Polyporales</taxon>
        <taxon>Phanerochaetaceae</taxon>
        <taxon>Phanerochaete</taxon>
    </lineage>
</organism>
<dbReference type="STRING" id="650164.K5VVZ0"/>
<feature type="domain" description="Carrier" evidence="3">
    <location>
        <begin position="512"/>
        <end position="598"/>
    </location>
</feature>